<feature type="region of interest" description="Disordered" evidence="1">
    <location>
        <begin position="33"/>
        <end position="91"/>
    </location>
</feature>
<feature type="compositionally biased region" description="Low complexity" evidence="1">
    <location>
        <begin position="33"/>
        <end position="50"/>
    </location>
</feature>
<keyword evidence="2" id="KW-0812">Transmembrane</keyword>
<comment type="caution">
    <text evidence="3">The sequence shown here is derived from an EMBL/GenBank/DDBJ whole genome shotgun (WGS) entry which is preliminary data.</text>
</comment>
<evidence type="ECO:0000256" key="1">
    <source>
        <dbReference type="SAM" id="MobiDB-lite"/>
    </source>
</evidence>
<keyword evidence="4" id="KW-1185">Reference proteome</keyword>
<keyword evidence="2" id="KW-0472">Membrane</keyword>
<evidence type="ECO:0000313" key="3">
    <source>
        <dbReference type="EMBL" id="GMK53707.1"/>
    </source>
</evidence>
<protein>
    <submittedName>
        <fullName evidence="3">Uncharacterized protein</fullName>
    </submittedName>
</protein>
<organism evidence="3 4">
    <name type="scientific">Cutaneotrichosporon spelunceum</name>
    <dbReference type="NCBI Taxonomy" id="1672016"/>
    <lineage>
        <taxon>Eukaryota</taxon>
        <taxon>Fungi</taxon>
        <taxon>Dikarya</taxon>
        <taxon>Basidiomycota</taxon>
        <taxon>Agaricomycotina</taxon>
        <taxon>Tremellomycetes</taxon>
        <taxon>Trichosporonales</taxon>
        <taxon>Trichosporonaceae</taxon>
        <taxon>Cutaneotrichosporon</taxon>
    </lineage>
</organism>
<dbReference type="AlphaFoldDB" id="A0AAD3Y9E0"/>
<reference evidence="3" key="1">
    <citation type="journal article" date="2023" name="BMC Genomics">
        <title>Chromosome-level genome assemblies of Cutaneotrichosporon spp. (Trichosporonales, Basidiomycota) reveal imbalanced evolution between nucleotide sequences and chromosome synteny.</title>
        <authorList>
            <person name="Kobayashi Y."/>
            <person name="Kayamori A."/>
            <person name="Aoki K."/>
            <person name="Shiwa Y."/>
            <person name="Matsutani M."/>
            <person name="Fujita N."/>
            <person name="Sugita T."/>
            <person name="Iwasaki W."/>
            <person name="Tanaka N."/>
            <person name="Takashima M."/>
        </authorList>
    </citation>
    <scope>NUCLEOTIDE SEQUENCE</scope>
    <source>
        <strain evidence="3">HIS016</strain>
    </source>
</reference>
<accession>A0AAD3Y9E0</accession>
<dbReference type="EMBL" id="BTCM01000001">
    <property type="protein sequence ID" value="GMK53707.1"/>
    <property type="molecule type" value="Genomic_DNA"/>
</dbReference>
<reference evidence="3" key="2">
    <citation type="submission" date="2023-06" db="EMBL/GenBank/DDBJ databases">
        <authorList>
            <person name="Kobayashi Y."/>
            <person name="Kayamori A."/>
            <person name="Aoki K."/>
            <person name="Shiwa Y."/>
            <person name="Fujita N."/>
            <person name="Sugita T."/>
            <person name="Iwasaki W."/>
            <person name="Tanaka N."/>
            <person name="Takashima M."/>
        </authorList>
    </citation>
    <scope>NUCLEOTIDE SEQUENCE</scope>
    <source>
        <strain evidence="3">HIS016</strain>
    </source>
</reference>
<evidence type="ECO:0000313" key="4">
    <source>
        <dbReference type="Proteomes" id="UP001222932"/>
    </source>
</evidence>
<keyword evidence="2" id="KW-1133">Transmembrane helix</keyword>
<evidence type="ECO:0000256" key="2">
    <source>
        <dbReference type="SAM" id="Phobius"/>
    </source>
</evidence>
<dbReference type="Proteomes" id="UP001222932">
    <property type="component" value="Unassembled WGS sequence"/>
</dbReference>
<name>A0AAD3Y9E0_9TREE</name>
<proteinExistence type="predicted"/>
<sequence>MAFDLDLTSPPVLVLIVLAVVLAGALVLRKPAAKQPVAVPARPASVSVKPTKSTSAAEPAVQASGAQSRPELESRDSRGSGRGFQRTKKLD</sequence>
<feature type="transmembrane region" description="Helical" evidence="2">
    <location>
        <begin position="12"/>
        <end position="28"/>
    </location>
</feature>
<feature type="compositionally biased region" description="Basic and acidic residues" evidence="1">
    <location>
        <begin position="70"/>
        <end position="79"/>
    </location>
</feature>
<gene>
    <name evidence="3" type="ORF">CspeluHIS016_0102930</name>
</gene>